<protein>
    <submittedName>
        <fullName evidence="2">Uncharacterized protein</fullName>
    </submittedName>
</protein>
<reference evidence="2" key="1">
    <citation type="submission" date="2020-06" db="EMBL/GenBank/DDBJ databases">
        <title>WGS assembly of Ceratodon purpureus strain R40.</title>
        <authorList>
            <person name="Carey S.B."/>
            <person name="Jenkins J."/>
            <person name="Shu S."/>
            <person name="Lovell J.T."/>
            <person name="Sreedasyam A."/>
            <person name="Maumus F."/>
            <person name="Tiley G.P."/>
            <person name="Fernandez-Pozo N."/>
            <person name="Barry K."/>
            <person name="Chen C."/>
            <person name="Wang M."/>
            <person name="Lipzen A."/>
            <person name="Daum C."/>
            <person name="Saski C.A."/>
            <person name="Payton A.C."/>
            <person name="Mcbreen J.C."/>
            <person name="Conrad R.E."/>
            <person name="Kollar L.M."/>
            <person name="Olsson S."/>
            <person name="Huttunen S."/>
            <person name="Landis J.B."/>
            <person name="Wickett N.J."/>
            <person name="Johnson M.G."/>
            <person name="Rensing S.A."/>
            <person name="Grimwood J."/>
            <person name="Schmutz J."/>
            <person name="Mcdaniel S.F."/>
        </authorList>
    </citation>
    <scope>NUCLEOTIDE SEQUENCE</scope>
    <source>
        <strain evidence="2">R40</strain>
    </source>
</reference>
<proteinExistence type="predicted"/>
<name>A0A8T0GMZ8_CERPU</name>
<comment type="caution">
    <text evidence="2">The sequence shown here is derived from an EMBL/GenBank/DDBJ whole genome shotgun (WGS) entry which is preliminary data.</text>
</comment>
<evidence type="ECO:0000313" key="3">
    <source>
        <dbReference type="Proteomes" id="UP000822688"/>
    </source>
</evidence>
<accession>A0A8T0GMZ8</accession>
<dbReference type="AlphaFoldDB" id="A0A8T0GMZ8"/>
<dbReference type="Proteomes" id="UP000822688">
    <property type="component" value="Chromosome 10"/>
</dbReference>
<organism evidence="2 3">
    <name type="scientific">Ceratodon purpureus</name>
    <name type="common">Fire moss</name>
    <name type="synonym">Dicranum purpureum</name>
    <dbReference type="NCBI Taxonomy" id="3225"/>
    <lineage>
        <taxon>Eukaryota</taxon>
        <taxon>Viridiplantae</taxon>
        <taxon>Streptophyta</taxon>
        <taxon>Embryophyta</taxon>
        <taxon>Bryophyta</taxon>
        <taxon>Bryophytina</taxon>
        <taxon>Bryopsida</taxon>
        <taxon>Dicranidae</taxon>
        <taxon>Pseudoditrichales</taxon>
        <taxon>Ditrichaceae</taxon>
        <taxon>Ceratodon</taxon>
    </lineage>
</organism>
<gene>
    <name evidence="2" type="ORF">KC19_10G118100</name>
</gene>
<evidence type="ECO:0000313" key="2">
    <source>
        <dbReference type="EMBL" id="KAG0559609.1"/>
    </source>
</evidence>
<dbReference type="EMBL" id="CM026431">
    <property type="protein sequence ID" value="KAG0559609.1"/>
    <property type="molecule type" value="Genomic_DNA"/>
</dbReference>
<sequence length="110" mass="12645">MKSNPKQMTPLVVSVVELLIRHMWVSGPTKQCIFRLWVTPPSAILPSVYVANPEYETMEHDISFTQSKIRNHSRYSQQGSKHPRRCECKHEKTRGCDGEECLTASQRTLS</sequence>
<feature type="region of interest" description="Disordered" evidence="1">
    <location>
        <begin position="66"/>
        <end position="89"/>
    </location>
</feature>
<evidence type="ECO:0000256" key="1">
    <source>
        <dbReference type="SAM" id="MobiDB-lite"/>
    </source>
</evidence>
<keyword evidence="3" id="KW-1185">Reference proteome</keyword>
<feature type="compositionally biased region" description="Polar residues" evidence="1">
    <location>
        <begin position="66"/>
        <end position="80"/>
    </location>
</feature>